<organism evidence="1">
    <name type="scientific">Mesocestoides corti</name>
    <name type="common">Flatworm</name>
    <dbReference type="NCBI Taxonomy" id="53468"/>
    <lineage>
        <taxon>Eukaryota</taxon>
        <taxon>Metazoa</taxon>
        <taxon>Spiralia</taxon>
        <taxon>Lophotrochozoa</taxon>
        <taxon>Platyhelminthes</taxon>
        <taxon>Cestoda</taxon>
        <taxon>Eucestoda</taxon>
        <taxon>Cyclophyllidea</taxon>
        <taxon>Mesocestoididae</taxon>
        <taxon>Mesocestoides</taxon>
    </lineage>
</organism>
<evidence type="ECO:0000313" key="1">
    <source>
        <dbReference type="WBParaSite" id="MCU_001359-RA"/>
    </source>
</evidence>
<sequence>MTMVIRPTVTQNSLPNRRFILAAPALPYLWRIFKAEQNKYRFIPSLSITPRQVAKFHPFAFPLTEHFNPLEPGLDAVSPLDIEGLIPAADIPTYHIVEIGSQFKSFTLTEGYAPPNWGNCHTRHST</sequence>
<dbReference type="AlphaFoldDB" id="A0A5K3EMU9"/>
<dbReference type="WBParaSite" id="MCU_001359-RA">
    <property type="protein sequence ID" value="MCU_001359-RA"/>
    <property type="gene ID" value="MCU_001359"/>
</dbReference>
<name>A0A5K3EMU9_MESCO</name>
<reference evidence="1" key="1">
    <citation type="submission" date="2019-11" db="UniProtKB">
        <authorList>
            <consortium name="WormBaseParasite"/>
        </authorList>
    </citation>
    <scope>IDENTIFICATION</scope>
</reference>
<accession>A0A5K3EMU9</accession>
<protein>
    <submittedName>
        <fullName evidence="1">Nfu_N domain-containing protein</fullName>
    </submittedName>
</protein>
<proteinExistence type="predicted"/>